<comment type="caution">
    <text evidence="1">The sequence shown here is derived from an EMBL/GenBank/DDBJ whole genome shotgun (WGS) entry which is preliminary data.</text>
</comment>
<dbReference type="OrthoDB" id="3544495at2"/>
<accession>A0A5C4VI94</accession>
<gene>
    <name evidence="1" type="ORF">FH608_031150</name>
</gene>
<name>A0A5C4VI94_9ACTN</name>
<dbReference type="AlphaFoldDB" id="A0A5C4VI94"/>
<evidence type="ECO:0000313" key="1">
    <source>
        <dbReference type="EMBL" id="KAB8191083.1"/>
    </source>
</evidence>
<evidence type="ECO:0000313" key="2">
    <source>
        <dbReference type="Proteomes" id="UP000312512"/>
    </source>
</evidence>
<sequence length="242" mass="24336">MYKQAFAAFAATSGLLLAAGPAAAEDTETTTTSAVPCSNRNGYSYNLKPPPPLTGDVRAEDVEKLIEKIMHNSALFPASAANPAAPNAAVPAPTPSVPSGTPGRNTIESWVNQAITCAQRGGAKAPQLKSGDPDSDDFDIWFGGAVAAPAPVCTATTAPAAPAPAPSTLLEAVGVTQLISALMTGQFACVPQGTATTATQPLVPQSAAEPVMDTVPQVTAQQSASLLDSLGVTDLISGLLGN</sequence>
<protein>
    <submittedName>
        <fullName evidence="1">Uncharacterized protein</fullName>
    </submittedName>
</protein>
<organism evidence="1 2">
    <name type="scientific">Nonomuraea phyllanthi</name>
    <dbReference type="NCBI Taxonomy" id="2219224"/>
    <lineage>
        <taxon>Bacteria</taxon>
        <taxon>Bacillati</taxon>
        <taxon>Actinomycetota</taxon>
        <taxon>Actinomycetes</taxon>
        <taxon>Streptosporangiales</taxon>
        <taxon>Streptosporangiaceae</taxon>
        <taxon>Nonomuraea</taxon>
    </lineage>
</organism>
<dbReference type="EMBL" id="VDLX02000013">
    <property type="protein sequence ID" value="KAB8191083.1"/>
    <property type="molecule type" value="Genomic_DNA"/>
</dbReference>
<keyword evidence="2" id="KW-1185">Reference proteome</keyword>
<reference evidence="1 2" key="1">
    <citation type="submission" date="2019-10" db="EMBL/GenBank/DDBJ databases">
        <title>Nonomuraea sp. nov., isolated from Phyllanthus amarus.</title>
        <authorList>
            <person name="Klykleung N."/>
            <person name="Tanasupawat S."/>
        </authorList>
    </citation>
    <scope>NUCLEOTIDE SEQUENCE [LARGE SCALE GENOMIC DNA]</scope>
    <source>
        <strain evidence="1 2">PA1-10</strain>
    </source>
</reference>
<dbReference type="Proteomes" id="UP000312512">
    <property type="component" value="Unassembled WGS sequence"/>
</dbReference>
<proteinExistence type="predicted"/>
<dbReference type="RefSeq" id="WP_139635893.1">
    <property type="nucleotide sequence ID" value="NZ_VDLX02000013.1"/>
</dbReference>